<reference evidence="1 2" key="1">
    <citation type="submission" date="2019-04" db="EMBL/GenBank/DDBJ databases">
        <title>A reverse ecology approach based on a biological definition of microbial populations.</title>
        <authorList>
            <person name="Arevalo P."/>
            <person name="Vaninsberghe D."/>
            <person name="Elsherbini J."/>
            <person name="Gore J."/>
            <person name="Polz M."/>
        </authorList>
    </citation>
    <scope>NUCLEOTIDE SEQUENCE [LARGE SCALE GENOMIC DNA]</scope>
    <source>
        <strain evidence="1 2">10N.261.46.E4</strain>
    </source>
</reference>
<dbReference type="EMBL" id="SYUW01000085">
    <property type="protein sequence ID" value="TKF21431.1"/>
    <property type="molecule type" value="Genomic_DNA"/>
</dbReference>
<gene>
    <name evidence="1" type="ORF">FCV52_20965</name>
</gene>
<dbReference type="GO" id="GO:0016787">
    <property type="term" value="F:hydrolase activity"/>
    <property type="evidence" value="ECO:0007669"/>
    <property type="project" value="UniProtKB-KW"/>
</dbReference>
<dbReference type="AlphaFoldDB" id="A0A4U1YNB0"/>
<sequence length="22" mass="2342">MAQCVRLGGGVVHPLIGRYVSE</sequence>
<accession>A0A4U1YNB0</accession>
<keyword evidence="1" id="KW-0378">Hydrolase</keyword>
<evidence type="ECO:0000313" key="2">
    <source>
        <dbReference type="Proteomes" id="UP000305234"/>
    </source>
</evidence>
<dbReference type="Proteomes" id="UP000305234">
    <property type="component" value="Unassembled WGS sequence"/>
</dbReference>
<evidence type="ECO:0000313" key="1">
    <source>
        <dbReference type="EMBL" id="TKF21431.1"/>
    </source>
</evidence>
<name>A0A4U1YNB0_9VIBR</name>
<proteinExistence type="predicted"/>
<comment type="caution">
    <text evidence="1">The sequence shown here is derived from an EMBL/GenBank/DDBJ whole genome shotgun (WGS) entry which is preliminary data.</text>
</comment>
<feature type="non-terminal residue" evidence="1">
    <location>
        <position position="22"/>
    </location>
</feature>
<organism evidence="1 2">
    <name type="scientific">Vibrio kanaloae</name>
    <dbReference type="NCBI Taxonomy" id="170673"/>
    <lineage>
        <taxon>Bacteria</taxon>
        <taxon>Pseudomonadati</taxon>
        <taxon>Pseudomonadota</taxon>
        <taxon>Gammaproteobacteria</taxon>
        <taxon>Vibrionales</taxon>
        <taxon>Vibrionaceae</taxon>
        <taxon>Vibrio</taxon>
    </lineage>
</organism>
<protein>
    <submittedName>
        <fullName evidence="1">Hydrolase</fullName>
    </submittedName>
</protein>